<dbReference type="InterPro" id="IPR000668">
    <property type="entry name" value="Peptidase_C1A_C"/>
</dbReference>
<feature type="domain" description="Peptidase C1A papain C-terminal" evidence="5">
    <location>
        <begin position="119"/>
        <end position="328"/>
    </location>
</feature>
<dbReference type="STRING" id="312017.Q22E55"/>
<dbReference type="PANTHER" id="PTHR12411">
    <property type="entry name" value="CYSTEINE PROTEASE FAMILY C1-RELATED"/>
    <property type="match status" value="1"/>
</dbReference>
<dbReference type="MEROPS" id="C01.A54"/>
<dbReference type="Gene3D" id="3.90.70.10">
    <property type="entry name" value="Cysteine proteinases"/>
    <property type="match status" value="1"/>
</dbReference>
<evidence type="ECO:0000259" key="6">
    <source>
        <dbReference type="SMART" id="SM00848"/>
    </source>
</evidence>
<dbReference type="CDD" id="cd02248">
    <property type="entry name" value="Peptidase_C1A"/>
    <property type="match status" value="1"/>
</dbReference>
<dbReference type="GO" id="GO:0008234">
    <property type="term" value="F:cysteine-type peptidase activity"/>
    <property type="evidence" value="ECO:0007669"/>
    <property type="project" value="InterPro"/>
</dbReference>
<protein>
    <submittedName>
        <fullName evidence="7">Papain family cysteine protease</fullName>
    </submittedName>
</protein>
<keyword evidence="4" id="KW-0732">Signal</keyword>
<proteinExistence type="inferred from homology"/>
<keyword evidence="2" id="KW-0865">Zymogen</keyword>
<dbReference type="eggNOG" id="KOG1543">
    <property type="taxonomic scope" value="Eukaryota"/>
</dbReference>
<dbReference type="GeneID" id="7835592"/>
<dbReference type="PROSITE" id="PS00639">
    <property type="entry name" value="THIOL_PROTEASE_HIS"/>
    <property type="match status" value="1"/>
</dbReference>
<evidence type="ECO:0000256" key="4">
    <source>
        <dbReference type="SAM" id="SignalP"/>
    </source>
</evidence>
<feature type="signal peptide" evidence="4">
    <location>
        <begin position="1"/>
        <end position="20"/>
    </location>
</feature>
<dbReference type="PROSITE" id="PS00139">
    <property type="entry name" value="THIOL_PROTEASE_CYS"/>
    <property type="match status" value="1"/>
</dbReference>
<keyword evidence="7" id="KW-0645">Protease</keyword>
<dbReference type="InterPro" id="IPR025660">
    <property type="entry name" value="Pept_his_AS"/>
</dbReference>
<dbReference type="OrthoDB" id="190265at2759"/>
<dbReference type="InterPro" id="IPR013201">
    <property type="entry name" value="Prot_inhib_I29"/>
</dbReference>
<name>Q22E55_TETTS</name>
<dbReference type="InterPro" id="IPR000169">
    <property type="entry name" value="Pept_cys_AS"/>
</dbReference>
<dbReference type="InterPro" id="IPR013128">
    <property type="entry name" value="Peptidase_C1A"/>
</dbReference>
<dbReference type="Proteomes" id="UP000009168">
    <property type="component" value="Unassembled WGS sequence"/>
</dbReference>
<dbReference type="AlphaFoldDB" id="Q22E55"/>
<evidence type="ECO:0000256" key="2">
    <source>
        <dbReference type="ARBA" id="ARBA00023145"/>
    </source>
</evidence>
<dbReference type="PRINTS" id="PR00705">
    <property type="entry name" value="PAPAIN"/>
</dbReference>
<dbReference type="Pfam" id="PF08246">
    <property type="entry name" value="Inhibitor_I29"/>
    <property type="match status" value="1"/>
</dbReference>
<dbReference type="Pfam" id="PF00112">
    <property type="entry name" value="Peptidase_C1"/>
    <property type="match status" value="1"/>
</dbReference>
<evidence type="ECO:0000313" key="7">
    <source>
        <dbReference type="EMBL" id="EAR83559.1"/>
    </source>
</evidence>
<keyword evidence="7" id="KW-0378">Hydrolase</keyword>
<dbReference type="RefSeq" id="XP_001031222.1">
    <property type="nucleotide sequence ID" value="XM_001031222.1"/>
</dbReference>
<sequence>MNTKLLLAIIFSAFICSAYADQVSLVEALQAYNKFTRNYPRIYLNEAESDYRLAIFLENYQKIQDHNNNPENTYQIGVNRFSDMTQQEFSQKILQNPNILSNGKNYVQKQQASVNDVQPATSIDWRTKGVVTPVKNQGECGSCWAFSATAAMESYNAIHNKVLLRFSEQEFVDCTTEKNGGFYSFGCEGGVPGEAIRYASLYGVKTEAEYPYVGIQGSCNTTNSTTTNFKPVSYYSLPETTEALKVALNNAPVSVSIDATLLGDYVSGVYDCKNQTIEINHAVLAVGYDEKGNWILKNSWADDWGQQGYFLLAPGNACGILETGVEITPTN</sequence>
<feature type="chain" id="PRO_5018530956" evidence="4">
    <location>
        <begin position="21"/>
        <end position="331"/>
    </location>
</feature>
<dbReference type="GO" id="GO:0006508">
    <property type="term" value="P:proteolysis"/>
    <property type="evidence" value="ECO:0007669"/>
    <property type="project" value="UniProtKB-KW"/>
</dbReference>
<dbReference type="InterPro" id="IPR039417">
    <property type="entry name" value="Peptidase_C1A_papain-like"/>
</dbReference>
<dbReference type="InParanoid" id="Q22E55"/>
<dbReference type="EMBL" id="GG662758">
    <property type="protein sequence ID" value="EAR83559.1"/>
    <property type="molecule type" value="Genomic_DNA"/>
</dbReference>
<evidence type="ECO:0000256" key="3">
    <source>
        <dbReference type="ARBA" id="ARBA00023157"/>
    </source>
</evidence>
<reference evidence="8" key="1">
    <citation type="journal article" date="2006" name="PLoS Biol.">
        <title>Macronuclear genome sequence of the ciliate Tetrahymena thermophila, a model eukaryote.</title>
        <authorList>
            <person name="Eisen J.A."/>
            <person name="Coyne R.S."/>
            <person name="Wu M."/>
            <person name="Wu D."/>
            <person name="Thiagarajan M."/>
            <person name="Wortman J.R."/>
            <person name="Badger J.H."/>
            <person name="Ren Q."/>
            <person name="Amedeo P."/>
            <person name="Jones K.M."/>
            <person name="Tallon L.J."/>
            <person name="Delcher A.L."/>
            <person name="Salzberg S.L."/>
            <person name="Silva J.C."/>
            <person name="Haas B.J."/>
            <person name="Majoros W.H."/>
            <person name="Farzad M."/>
            <person name="Carlton J.M."/>
            <person name="Smith R.K. Jr."/>
            <person name="Garg J."/>
            <person name="Pearlman R.E."/>
            <person name="Karrer K.M."/>
            <person name="Sun L."/>
            <person name="Manning G."/>
            <person name="Elde N.C."/>
            <person name="Turkewitz A.P."/>
            <person name="Asai D.J."/>
            <person name="Wilkes D.E."/>
            <person name="Wang Y."/>
            <person name="Cai H."/>
            <person name="Collins K."/>
            <person name="Stewart B.A."/>
            <person name="Lee S.R."/>
            <person name="Wilamowska K."/>
            <person name="Weinberg Z."/>
            <person name="Ruzzo W.L."/>
            <person name="Wloga D."/>
            <person name="Gaertig J."/>
            <person name="Frankel J."/>
            <person name="Tsao C.-C."/>
            <person name="Gorovsky M.A."/>
            <person name="Keeling P.J."/>
            <person name="Waller R.F."/>
            <person name="Patron N.J."/>
            <person name="Cherry J.M."/>
            <person name="Stover N.A."/>
            <person name="Krieger C.J."/>
            <person name="del Toro C."/>
            <person name="Ryder H.F."/>
            <person name="Williamson S.C."/>
            <person name="Barbeau R.A."/>
            <person name="Hamilton E.P."/>
            <person name="Orias E."/>
        </authorList>
    </citation>
    <scope>NUCLEOTIDE SEQUENCE [LARGE SCALE GENOMIC DNA]</scope>
    <source>
        <strain evidence="8">SB210</strain>
    </source>
</reference>
<dbReference type="SUPFAM" id="SSF54001">
    <property type="entry name" value="Cysteine proteinases"/>
    <property type="match status" value="1"/>
</dbReference>
<evidence type="ECO:0000259" key="5">
    <source>
        <dbReference type="SMART" id="SM00645"/>
    </source>
</evidence>
<dbReference type="SMART" id="SM00848">
    <property type="entry name" value="Inhibitor_I29"/>
    <property type="match status" value="1"/>
</dbReference>
<accession>Q22E55</accession>
<comment type="similarity">
    <text evidence="1">Belongs to the peptidase C1 family.</text>
</comment>
<dbReference type="OMA" id="IYFEPRC"/>
<gene>
    <name evidence="7" type="ORF">TTHERM_00895720</name>
</gene>
<keyword evidence="8" id="KW-1185">Reference proteome</keyword>
<organism evidence="7 8">
    <name type="scientific">Tetrahymena thermophila (strain SB210)</name>
    <dbReference type="NCBI Taxonomy" id="312017"/>
    <lineage>
        <taxon>Eukaryota</taxon>
        <taxon>Sar</taxon>
        <taxon>Alveolata</taxon>
        <taxon>Ciliophora</taxon>
        <taxon>Intramacronucleata</taxon>
        <taxon>Oligohymenophorea</taxon>
        <taxon>Hymenostomatida</taxon>
        <taxon>Tetrahymenina</taxon>
        <taxon>Tetrahymenidae</taxon>
        <taxon>Tetrahymena</taxon>
    </lineage>
</organism>
<keyword evidence="3" id="KW-1015">Disulfide bond</keyword>
<dbReference type="SMART" id="SM00645">
    <property type="entry name" value="Pept_C1"/>
    <property type="match status" value="1"/>
</dbReference>
<evidence type="ECO:0000313" key="8">
    <source>
        <dbReference type="Proteomes" id="UP000009168"/>
    </source>
</evidence>
<dbReference type="InterPro" id="IPR038765">
    <property type="entry name" value="Papain-like_cys_pep_sf"/>
</dbReference>
<dbReference type="KEGG" id="tet:TTHERM_00895720"/>
<feature type="domain" description="Cathepsin propeptide inhibitor" evidence="6">
    <location>
        <begin position="32"/>
        <end position="89"/>
    </location>
</feature>
<dbReference type="HOGENOM" id="CLU_012184_1_0_1"/>
<evidence type="ECO:0000256" key="1">
    <source>
        <dbReference type="ARBA" id="ARBA00008455"/>
    </source>
</evidence>